<keyword evidence="1" id="KW-0732">Signal</keyword>
<dbReference type="KEGG" id="gtt:GUITHDRAFT_100909"/>
<dbReference type="RefSeq" id="XP_005840179.1">
    <property type="nucleotide sequence ID" value="XM_005840122.1"/>
</dbReference>
<dbReference type="HOGENOM" id="CLU_2783752_0_0_1"/>
<protein>
    <submittedName>
        <fullName evidence="2 3">Uncharacterized protein</fullName>
    </submittedName>
</protein>
<organism evidence="2">
    <name type="scientific">Guillardia theta (strain CCMP2712)</name>
    <name type="common">Cryptophyte</name>
    <dbReference type="NCBI Taxonomy" id="905079"/>
    <lineage>
        <taxon>Eukaryota</taxon>
        <taxon>Cryptophyceae</taxon>
        <taxon>Pyrenomonadales</taxon>
        <taxon>Geminigeraceae</taxon>
        <taxon>Guillardia</taxon>
    </lineage>
</organism>
<dbReference type="Proteomes" id="UP000011087">
    <property type="component" value="Unassembled WGS sequence"/>
</dbReference>
<proteinExistence type="predicted"/>
<sequence>MLNKLFLVARFQNLAFAHDTGIDRGVWDNPFDDGSFGTQYIANVDELPQYSWTFNQPDDYGAADQITPTTLTE</sequence>
<accession>L1JXZ0</accession>
<keyword evidence="4" id="KW-1185">Reference proteome</keyword>
<dbReference type="PaxDb" id="55529-EKX53199"/>
<reference evidence="4" key="2">
    <citation type="submission" date="2012-11" db="EMBL/GenBank/DDBJ databases">
        <authorList>
            <person name="Kuo A."/>
            <person name="Curtis B.A."/>
            <person name="Tanifuji G."/>
            <person name="Burki F."/>
            <person name="Gruber A."/>
            <person name="Irimia M."/>
            <person name="Maruyama S."/>
            <person name="Arias M.C."/>
            <person name="Ball S.G."/>
            <person name="Gile G.H."/>
            <person name="Hirakawa Y."/>
            <person name="Hopkins J.F."/>
            <person name="Rensing S.A."/>
            <person name="Schmutz J."/>
            <person name="Symeonidi A."/>
            <person name="Elias M."/>
            <person name="Eveleigh R.J."/>
            <person name="Herman E.K."/>
            <person name="Klute M.J."/>
            <person name="Nakayama T."/>
            <person name="Obornik M."/>
            <person name="Reyes-Prieto A."/>
            <person name="Armbrust E.V."/>
            <person name="Aves S.J."/>
            <person name="Beiko R.G."/>
            <person name="Coutinho P."/>
            <person name="Dacks J.B."/>
            <person name="Durnford D.G."/>
            <person name="Fast N.M."/>
            <person name="Green B.R."/>
            <person name="Grisdale C."/>
            <person name="Hempe F."/>
            <person name="Henrissat B."/>
            <person name="Hoppner M.P."/>
            <person name="Ishida K.-I."/>
            <person name="Kim E."/>
            <person name="Koreny L."/>
            <person name="Kroth P.G."/>
            <person name="Liu Y."/>
            <person name="Malik S.-B."/>
            <person name="Maier U.G."/>
            <person name="McRose D."/>
            <person name="Mock T."/>
            <person name="Neilson J.A."/>
            <person name="Onodera N.T."/>
            <person name="Poole A.M."/>
            <person name="Pritham E.J."/>
            <person name="Richards T.A."/>
            <person name="Rocap G."/>
            <person name="Roy S.W."/>
            <person name="Sarai C."/>
            <person name="Schaack S."/>
            <person name="Shirato S."/>
            <person name="Slamovits C.H."/>
            <person name="Spencer D.F."/>
            <person name="Suzuki S."/>
            <person name="Worden A.Z."/>
            <person name="Zauner S."/>
            <person name="Barry K."/>
            <person name="Bell C."/>
            <person name="Bharti A.K."/>
            <person name="Crow J.A."/>
            <person name="Grimwood J."/>
            <person name="Kramer R."/>
            <person name="Lindquist E."/>
            <person name="Lucas S."/>
            <person name="Salamov A."/>
            <person name="McFadden G.I."/>
            <person name="Lane C.E."/>
            <person name="Keeling P.J."/>
            <person name="Gray M.W."/>
            <person name="Grigoriev I.V."/>
            <person name="Archibald J.M."/>
        </authorList>
    </citation>
    <scope>NUCLEOTIDE SEQUENCE</scope>
    <source>
        <strain evidence="4">CCMP2712</strain>
    </source>
</reference>
<feature type="chain" id="PRO_5008771917" evidence="1">
    <location>
        <begin position="18"/>
        <end position="73"/>
    </location>
</feature>
<name>L1JXZ0_GUITC</name>
<gene>
    <name evidence="2" type="ORF">GUITHDRAFT_100909</name>
</gene>
<dbReference type="EMBL" id="JH992970">
    <property type="protein sequence ID" value="EKX53199.1"/>
    <property type="molecule type" value="Genomic_DNA"/>
</dbReference>
<dbReference type="GeneID" id="17310056"/>
<feature type="signal peptide" evidence="1">
    <location>
        <begin position="1"/>
        <end position="17"/>
    </location>
</feature>
<evidence type="ECO:0000313" key="4">
    <source>
        <dbReference type="Proteomes" id="UP000011087"/>
    </source>
</evidence>
<dbReference type="AlphaFoldDB" id="L1JXZ0"/>
<reference evidence="2 4" key="1">
    <citation type="journal article" date="2012" name="Nature">
        <title>Algal genomes reveal evolutionary mosaicism and the fate of nucleomorphs.</title>
        <authorList>
            <consortium name="DOE Joint Genome Institute"/>
            <person name="Curtis B.A."/>
            <person name="Tanifuji G."/>
            <person name="Burki F."/>
            <person name="Gruber A."/>
            <person name="Irimia M."/>
            <person name="Maruyama S."/>
            <person name="Arias M.C."/>
            <person name="Ball S.G."/>
            <person name="Gile G.H."/>
            <person name="Hirakawa Y."/>
            <person name="Hopkins J.F."/>
            <person name="Kuo A."/>
            <person name="Rensing S.A."/>
            <person name="Schmutz J."/>
            <person name="Symeonidi A."/>
            <person name="Elias M."/>
            <person name="Eveleigh R.J."/>
            <person name="Herman E.K."/>
            <person name="Klute M.J."/>
            <person name="Nakayama T."/>
            <person name="Obornik M."/>
            <person name="Reyes-Prieto A."/>
            <person name="Armbrust E.V."/>
            <person name="Aves S.J."/>
            <person name="Beiko R.G."/>
            <person name="Coutinho P."/>
            <person name="Dacks J.B."/>
            <person name="Durnford D.G."/>
            <person name="Fast N.M."/>
            <person name="Green B.R."/>
            <person name="Grisdale C.J."/>
            <person name="Hempel F."/>
            <person name="Henrissat B."/>
            <person name="Hoppner M.P."/>
            <person name="Ishida K."/>
            <person name="Kim E."/>
            <person name="Koreny L."/>
            <person name="Kroth P.G."/>
            <person name="Liu Y."/>
            <person name="Malik S.B."/>
            <person name="Maier U.G."/>
            <person name="McRose D."/>
            <person name="Mock T."/>
            <person name="Neilson J.A."/>
            <person name="Onodera N.T."/>
            <person name="Poole A.M."/>
            <person name="Pritham E.J."/>
            <person name="Richards T.A."/>
            <person name="Rocap G."/>
            <person name="Roy S.W."/>
            <person name="Sarai C."/>
            <person name="Schaack S."/>
            <person name="Shirato S."/>
            <person name="Slamovits C.H."/>
            <person name="Spencer D.F."/>
            <person name="Suzuki S."/>
            <person name="Worden A.Z."/>
            <person name="Zauner S."/>
            <person name="Barry K."/>
            <person name="Bell C."/>
            <person name="Bharti A.K."/>
            <person name="Crow J.A."/>
            <person name="Grimwood J."/>
            <person name="Kramer R."/>
            <person name="Lindquist E."/>
            <person name="Lucas S."/>
            <person name="Salamov A."/>
            <person name="McFadden G.I."/>
            <person name="Lane C.E."/>
            <person name="Keeling P.J."/>
            <person name="Gray M.W."/>
            <person name="Grigoriev I.V."/>
            <person name="Archibald J.M."/>
        </authorList>
    </citation>
    <scope>NUCLEOTIDE SEQUENCE</scope>
    <source>
        <strain evidence="2 4">CCMP2712</strain>
    </source>
</reference>
<dbReference type="EnsemblProtists" id="EKX53199">
    <property type="protein sequence ID" value="EKX53199"/>
    <property type="gene ID" value="GUITHDRAFT_100909"/>
</dbReference>
<reference evidence="3" key="3">
    <citation type="submission" date="2016-03" db="UniProtKB">
        <authorList>
            <consortium name="EnsemblProtists"/>
        </authorList>
    </citation>
    <scope>IDENTIFICATION</scope>
</reference>
<evidence type="ECO:0000313" key="2">
    <source>
        <dbReference type="EMBL" id="EKX53199.1"/>
    </source>
</evidence>
<evidence type="ECO:0000313" key="3">
    <source>
        <dbReference type="EnsemblProtists" id="EKX53199"/>
    </source>
</evidence>
<evidence type="ECO:0000256" key="1">
    <source>
        <dbReference type="SAM" id="SignalP"/>
    </source>
</evidence>